<gene>
    <name evidence="1" type="ORF">HPP92_022942</name>
</gene>
<name>A0A835PSF5_VANPL</name>
<dbReference type="EMBL" id="JADCNL010000012">
    <property type="protein sequence ID" value="KAG0457785.1"/>
    <property type="molecule type" value="Genomic_DNA"/>
</dbReference>
<dbReference type="OrthoDB" id="10256793at2759"/>
<evidence type="ECO:0000313" key="1">
    <source>
        <dbReference type="EMBL" id="KAG0457785.1"/>
    </source>
</evidence>
<sequence>MVGLENNLMTRSLMLEGLEEEETTVRRGEMLKMAEGSQRGNQPNGEKWVVGEMWEKIEEKVGKKKIAVG</sequence>
<evidence type="ECO:0000313" key="2">
    <source>
        <dbReference type="Proteomes" id="UP000636800"/>
    </source>
</evidence>
<accession>A0A835PSF5</accession>
<reference evidence="1 2" key="1">
    <citation type="journal article" date="2020" name="Nat. Food">
        <title>A phased Vanilla planifolia genome enables genetic improvement of flavour and production.</title>
        <authorList>
            <person name="Hasing T."/>
            <person name="Tang H."/>
            <person name="Brym M."/>
            <person name="Khazi F."/>
            <person name="Huang T."/>
            <person name="Chambers A.H."/>
        </authorList>
    </citation>
    <scope>NUCLEOTIDE SEQUENCE [LARGE SCALE GENOMIC DNA]</scope>
    <source>
        <tissue evidence="1">Leaf</tissue>
    </source>
</reference>
<dbReference type="AlphaFoldDB" id="A0A835PSF5"/>
<proteinExistence type="predicted"/>
<comment type="caution">
    <text evidence="1">The sequence shown here is derived from an EMBL/GenBank/DDBJ whole genome shotgun (WGS) entry which is preliminary data.</text>
</comment>
<organism evidence="1 2">
    <name type="scientific">Vanilla planifolia</name>
    <name type="common">Vanilla</name>
    <dbReference type="NCBI Taxonomy" id="51239"/>
    <lineage>
        <taxon>Eukaryota</taxon>
        <taxon>Viridiplantae</taxon>
        <taxon>Streptophyta</taxon>
        <taxon>Embryophyta</taxon>
        <taxon>Tracheophyta</taxon>
        <taxon>Spermatophyta</taxon>
        <taxon>Magnoliopsida</taxon>
        <taxon>Liliopsida</taxon>
        <taxon>Asparagales</taxon>
        <taxon>Orchidaceae</taxon>
        <taxon>Vanilloideae</taxon>
        <taxon>Vanilleae</taxon>
        <taxon>Vanilla</taxon>
    </lineage>
</organism>
<keyword evidence="2" id="KW-1185">Reference proteome</keyword>
<protein>
    <submittedName>
        <fullName evidence="1">Uncharacterized protein</fullName>
    </submittedName>
</protein>
<dbReference type="Proteomes" id="UP000636800">
    <property type="component" value="Chromosome 12"/>
</dbReference>